<keyword evidence="4" id="KW-0539">Nucleus</keyword>
<comment type="subcellular location">
    <subcellularLocation>
        <location evidence="1">Nucleus</location>
    </subcellularLocation>
</comment>
<dbReference type="EMBL" id="CP059274">
    <property type="protein sequence ID" value="QLQ82462.1"/>
    <property type="molecule type" value="Genomic_DNA"/>
</dbReference>
<keyword evidence="3" id="KW-0677">Repeat</keyword>
<dbReference type="GO" id="GO:0000278">
    <property type="term" value="P:mitotic cell cycle"/>
    <property type="evidence" value="ECO:0007669"/>
    <property type="project" value="TreeGrafter"/>
</dbReference>
<dbReference type="Gene3D" id="2.130.10.10">
    <property type="entry name" value="YVTN repeat-like/Quinoprotein amine dehydrogenase"/>
    <property type="match status" value="1"/>
</dbReference>
<dbReference type="InterPro" id="IPR022100">
    <property type="entry name" value="WDHD1/CFT4_beta-prop_2nd"/>
</dbReference>
<dbReference type="SUPFAM" id="SSF50978">
    <property type="entry name" value="WD40 repeat-like"/>
    <property type="match status" value="1"/>
</dbReference>
<protein>
    <submittedName>
        <fullName evidence="8">Uncharacterized protein</fullName>
    </submittedName>
</protein>
<feature type="compositionally biased region" description="Acidic residues" evidence="5">
    <location>
        <begin position="790"/>
        <end position="799"/>
    </location>
</feature>
<evidence type="ECO:0000256" key="3">
    <source>
        <dbReference type="ARBA" id="ARBA00022737"/>
    </source>
</evidence>
<dbReference type="GO" id="GO:0043596">
    <property type="term" value="C:nuclear replication fork"/>
    <property type="evidence" value="ECO:0007669"/>
    <property type="project" value="TreeGrafter"/>
</dbReference>
<feature type="domain" description="WDHD1/CFT4 second beta-propeller" evidence="6">
    <location>
        <begin position="467"/>
        <end position="770"/>
    </location>
</feature>
<evidence type="ECO:0000313" key="8">
    <source>
        <dbReference type="EMBL" id="QLQ82462.1"/>
    </source>
</evidence>
<evidence type="ECO:0000256" key="1">
    <source>
        <dbReference type="ARBA" id="ARBA00004123"/>
    </source>
</evidence>
<dbReference type="GO" id="GO:0006261">
    <property type="term" value="P:DNA-templated DNA replication"/>
    <property type="evidence" value="ECO:0007669"/>
    <property type="project" value="TreeGrafter"/>
</dbReference>
<evidence type="ECO:0000259" key="7">
    <source>
        <dbReference type="Pfam" id="PF20946"/>
    </source>
</evidence>
<evidence type="ECO:0000313" key="9">
    <source>
        <dbReference type="Proteomes" id="UP000510647"/>
    </source>
</evidence>
<evidence type="ECO:0000256" key="5">
    <source>
        <dbReference type="SAM" id="MobiDB-lite"/>
    </source>
</evidence>
<evidence type="ECO:0000259" key="6">
    <source>
        <dbReference type="Pfam" id="PF12341"/>
    </source>
</evidence>
<organism evidence="8 9">
    <name type="scientific">Torulaspora globosa</name>
    <dbReference type="NCBI Taxonomy" id="48254"/>
    <lineage>
        <taxon>Eukaryota</taxon>
        <taxon>Fungi</taxon>
        <taxon>Dikarya</taxon>
        <taxon>Ascomycota</taxon>
        <taxon>Saccharomycotina</taxon>
        <taxon>Saccharomycetes</taxon>
        <taxon>Saccharomycetales</taxon>
        <taxon>Saccharomycetaceae</taxon>
        <taxon>Torulaspora</taxon>
    </lineage>
</organism>
<evidence type="ECO:0000256" key="4">
    <source>
        <dbReference type="ARBA" id="ARBA00023242"/>
    </source>
</evidence>
<dbReference type="AlphaFoldDB" id="A0A7H9I104"/>
<dbReference type="InterPro" id="IPR048591">
    <property type="entry name" value="WDHD1/CFT4_hel"/>
</dbReference>
<dbReference type="PANTHER" id="PTHR19932:SF10">
    <property type="entry name" value="WD REPEAT AND HMG-BOX DNA-BINDING PROTEIN 1"/>
    <property type="match status" value="1"/>
</dbReference>
<feature type="region of interest" description="Disordered" evidence="5">
    <location>
        <begin position="378"/>
        <end position="421"/>
    </location>
</feature>
<proteinExistence type="predicted"/>
<dbReference type="InterPro" id="IPR036322">
    <property type="entry name" value="WD40_repeat_dom_sf"/>
</dbReference>
<dbReference type="Pfam" id="PF12341">
    <property type="entry name" value="Mcl1_mid"/>
    <property type="match status" value="1"/>
</dbReference>
<dbReference type="PANTHER" id="PTHR19932">
    <property type="entry name" value="WD REPEAT AND HMG-BOX DNA BINDING PROTEIN"/>
    <property type="match status" value="1"/>
</dbReference>
<dbReference type="GO" id="GO:0003682">
    <property type="term" value="F:chromatin binding"/>
    <property type="evidence" value="ECO:0007669"/>
    <property type="project" value="TreeGrafter"/>
</dbReference>
<feature type="region of interest" description="Disordered" evidence="5">
    <location>
        <begin position="781"/>
        <end position="805"/>
    </location>
</feature>
<dbReference type="GO" id="GO:0006281">
    <property type="term" value="P:DNA repair"/>
    <property type="evidence" value="ECO:0007669"/>
    <property type="project" value="TreeGrafter"/>
</dbReference>
<dbReference type="OrthoDB" id="427368at2759"/>
<dbReference type="Pfam" id="PF20946">
    <property type="entry name" value="Ctf4_C"/>
    <property type="match status" value="1"/>
</dbReference>
<name>A0A7H9I104_9SACH</name>
<reference evidence="8 9" key="1">
    <citation type="submission" date="2020-06" db="EMBL/GenBank/DDBJ databases">
        <title>The yeast mating-type switching endonuclease HO is a domesticated member of an unorthodox homing genetic element family.</title>
        <authorList>
            <person name="Coughlan A.Y."/>
            <person name="Lombardi L."/>
            <person name="Braun-Galleani S."/>
            <person name="Martos A.R."/>
            <person name="Galeote V."/>
            <person name="Bigey F."/>
            <person name="Dequin S."/>
            <person name="Byrne K.P."/>
            <person name="Wolfe K.H."/>
        </authorList>
    </citation>
    <scope>NUCLEOTIDE SEQUENCE [LARGE SCALE GENOMIC DNA]</scope>
    <source>
        <strain evidence="8 9">CBS2947</strain>
    </source>
</reference>
<keyword evidence="2" id="KW-0853">WD repeat</keyword>
<feature type="domain" description="WDHD1/CFT4 helical bundle" evidence="7">
    <location>
        <begin position="814"/>
        <end position="917"/>
    </location>
</feature>
<keyword evidence="9" id="KW-1185">Reference proteome</keyword>
<accession>A0A7H9I104</accession>
<dbReference type="Proteomes" id="UP000510647">
    <property type="component" value="Chromosome 8"/>
</dbReference>
<gene>
    <name evidence="8" type="ORF">HG537_0H02240</name>
</gene>
<sequence>MPSIVDKSVFEYGGKTLVAVTPDYSTLCVASKNGLAKLLQLDKPEEEPEVLEISRNLNSLKCDASEGYLITTLNGDAFRLDPKSQSDKLLGRSALPLRDGCIIHFGKTAVLGGDDLELLVIDLEEETLRKSSIKVDEQISQMSYAPQTNLLSISFINGKVQFFSVSSTRPHKVHELTGYIAANTYRSVLNDESSADTLNASGVNVGGDSLDEATEQISDPEFCDENRICTRVSWHPNGLYFALPCADCTIKIFNIKGYALTKTLKDSVVSVAKLIDLQFDPLTGSYIASVDINNNLLIWNWHTSEIVYRKSFKHKITNFVWRGQADNKTLDIILGTWTGDIIHIKGAVEAVLATNADGDSKAREQQQQKQQHNGLFVDSDLDDSEVDGSPANADVQAEKSDSEDIFAPNADEGKRRYPFENDDGFIDDDDGAGYVSHKKGRQNSPNIQMTTQVSNAMVSQYPSFRYKPVSQGATPFGRGGRRYMTMNNVGYVSVVKNNEQNSVTVSFFDIGRFREYHFEDLFGYDVCSLNEEGTLLGQSKTGMLHYRSHKMIHSNWTKVVPLAQGERITSIAATPSRIFVGTSHGYMRIFNQHGLPLAVEKVSPVVALTAHDYKVFAVHYSPYHGISYSLFELSPAGSKYYQRECPLPISLPQLHLTSEDNGDKQFTKFNPLGLKSLFFSAYGDPCLFGSDNVLLILSKWRSPSESRWLPVLDADMELWKMSGGKNDTQVHVWPLGLNYDTLNCILVKGKTIWPEFPLPLPSEMEMRIPILVKSRIAEEEEKRKSKAEDTIEDGTSDGADEGKQNEEIVIPPTMAAEEELLRSKVLSDLLKDSIENDGEIFGNENEILNSLNWSYDKALLRLFAGACSEQNMELATSLVKEIKQDKALIAATKIAERAELPVLVKKINETREARFEEQIK</sequence>
<evidence type="ECO:0000256" key="2">
    <source>
        <dbReference type="ARBA" id="ARBA00022574"/>
    </source>
</evidence>
<dbReference type="InterPro" id="IPR015943">
    <property type="entry name" value="WD40/YVTN_repeat-like_dom_sf"/>
</dbReference>